<name>A0ABU0G1G4_9HYPH</name>
<gene>
    <name evidence="7" type="ORF">J2045_000186</name>
</gene>
<dbReference type="Pfam" id="PF00126">
    <property type="entry name" value="HTH_1"/>
    <property type="match status" value="1"/>
</dbReference>
<evidence type="ECO:0000256" key="5">
    <source>
        <dbReference type="ARBA" id="ARBA00023163"/>
    </source>
</evidence>
<dbReference type="Gene3D" id="1.10.10.10">
    <property type="entry name" value="Winged helix-like DNA-binding domain superfamily/Winged helix DNA-binding domain"/>
    <property type="match status" value="1"/>
</dbReference>
<evidence type="ECO:0000259" key="6">
    <source>
        <dbReference type="PROSITE" id="PS50931"/>
    </source>
</evidence>
<dbReference type="InterPro" id="IPR036388">
    <property type="entry name" value="WH-like_DNA-bd_sf"/>
</dbReference>
<dbReference type="SUPFAM" id="SSF53850">
    <property type="entry name" value="Periplasmic binding protein-like II"/>
    <property type="match status" value="1"/>
</dbReference>
<proteinExistence type="inferred from homology"/>
<organism evidence="7 8">
    <name type="scientific">Peteryoungia aggregata LMG 23059</name>
    <dbReference type="NCBI Taxonomy" id="1368425"/>
    <lineage>
        <taxon>Bacteria</taxon>
        <taxon>Pseudomonadati</taxon>
        <taxon>Pseudomonadota</taxon>
        <taxon>Alphaproteobacteria</taxon>
        <taxon>Hyphomicrobiales</taxon>
        <taxon>Rhizobiaceae</taxon>
        <taxon>Peteryoungia</taxon>
    </lineage>
</organism>
<feature type="domain" description="HTH lysR-type" evidence="6">
    <location>
        <begin position="3"/>
        <end position="60"/>
    </location>
</feature>
<comment type="similarity">
    <text evidence="1">Belongs to the LysR transcriptional regulatory family.</text>
</comment>
<dbReference type="Pfam" id="PF03466">
    <property type="entry name" value="LysR_substrate"/>
    <property type="match status" value="1"/>
</dbReference>
<keyword evidence="4" id="KW-0010">Activator</keyword>
<evidence type="ECO:0000256" key="2">
    <source>
        <dbReference type="ARBA" id="ARBA00023015"/>
    </source>
</evidence>
<evidence type="ECO:0000313" key="7">
    <source>
        <dbReference type="EMBL" id="MDQ0419176.1"/>
    </source>
</evidence>
<dbReference type="PANTHER" id="PTHR30346:SF26">
    <property type="entry name" value="HYDROGEN PEROXIDE-INDUCIBLE GENES ACTIVATOR"/>
    <property type="match status" value="1"/>
</dbReference>
<dbReference type="InterPro" id="IPR005119">
    <property type="entry name" value="LysR_subst-bd"/>
</dbReference>
<accession>A0ABU0G1G4</accession>
<keyword evidence="5" id="KW-0804">Transcription</keyword>
<dbReference type="PROSITE" id="PS50931">
    <property type="entry name" value="HTH_LYSR"/>
    <property type="match status" value="1"/>
</dbReference>
<reference evidence="7 8" key="1">
    <citation type="submission" date="2023-07" db="EMBL/GenBank/DDBJ databases">
        <title>Genomic Encyclopedia of Type Strains, Phase IV (KMG-IV): sequencing the most valuable type-strain genomes for metagenomic binning, comparative biology and taxonomic classification.</title>
        <authorList>
            <person name="Goeker M."/>
        </authorList>
    </citation>
    <scope>NUCLEOTIDE SEQUENCE [LARGE SCALE GENOMIC DNA]</scope>
    <source>
        <strain evidence="7 8">DSM 1111</strain>
    </source>
</reference>
<dbReference type="InterPro" id="IPR036390">
    <property type="entry name" value="WH_DNA-bd_sf"/>
</dbReference>
<dbReference type="PANTHER" id="PTHR30346">
    <property type="entry name" value="TRANSCRIPTIONAL DUAL REGULATOR HCAR-RELATED"/>
    <property type="match status" value="1"/>
</dbReference>
<dbReference type="InterPro" id="IPR000847">
    <property type="entry name" value="LysR_HTH_N"/>
</dbReference>
<keyword evidence="3" id="KW-0238">DNA-binding</keyword>
<keyword evidence="2" id="KW-0805">Transcription regulation</keyword>
<protein>
    <submittedName>
        <fullName evidence="7">LysR family hydrogen peroxide-inducible transcriptional activator</fullName>
    </submittedName>
</protein>
<comment type="caution">
    <text evidence="7">The sequence shown here is derived from an EMBL/GenBank/DDBJ whole genome shotgun (WGS) entry which is preliminary data.</text>
</comment>
<dbReference type="Proteomes" id="UP001238496">
    <property type="component" value="Unassembled WGS sequence"/>
</dbReference>
<dbReference type="PRINTS" id="PR00039">
    <property type="entry name" value="HTHLYSR"/>
</dbReference>
<evidence type="ECO:0000256" key="3">
    <source>
        <dbReference type="ARBA" id="ARBA00023125"/>
    </source>
</evidence>
<evidence type="ECO:0000256" key="4">
    <source>
        <dbReference type="ARBA" id="ARBA00023159"/>
    </source>
</evidence>
<dbReference type="RefSeq" id="WP_307368168.1">
    <property type="nucleotide sequence ID" value="NZ_JAUSUW010000001.1"/>
</dbReference>
<evidence type="ECO:0000313" key="8">
    <source>
        <dbReference type="Proteomes" id="UP001238496"/>
    </source>
</evidence>
<sequence>MRPTLRQLQYFVAVAEYGSFGIAAERLAVSQPSLSKLLAGMEDELGLILFERTSRRVALTAMGAALLPRARAILLEVEDFRAAARSVSDPFDNRLSIGVLPSVGAYYMPLANKRLHLRFPNLRLAIHEGSTVELLHQLRDGHLDAVIGSTIESEHVTSRFLFSETLWICAAEDDPLSQSKEPVTLADLAGRPLLSLRPGYALTRIVEHLAELAGTKVSRDYQGSSLDAVRQMAVIGAGVAVLPSLYALAEAIRQPDFVVRRLDHPEALHPVALHWRSASPMADAFETLAKALIAVKEEIRAARTDPFARRAP</sequence>
<dbReference type="EMBL" id="JAUSUW010000001">
    <property type="protein sequence ID" value="MDQ0419176.1"/>
    <property type="molecule type" value="Genomic_DNA"/>
</dbReference>
<dbReference type="SUPFAM" id="SSF46785">
    <property type="entry name" value="Winged helix' DNA-binding domain"/>
    <property type="match status" value="1"/>
</dbReference>
<evidence type="ECO:0000256" key="1">
    <source>
        <dbReference type="ARBA" id="ARBA00009437"/>
    </source>
</evidence>
<dbReference type="Gene3D" id="3.40.190.10">
    <property type="entry name" value="Periplasmic binding protein-like II"/>
    <property type="match status" value="2"/>
</dbReference>
<keyword evidence="8" id="KW-1185">Reference proteome</keyword>